<keyword evidence="7" id="KW-0961">Cell wall biogenesis/degradation</keyword>
<dbReference type="AlphaFoldDB" id="A0A8B8K7X6"/>
<feature type="binding site" evidence="10">
    <location>
        <position position="292"/>
    </location>
    <ligand>
        <name>Mn(2+)</name>
        <dbReference type="ChEBI" id="CHEBI:29035"/>
    </ligand>
</feature>
<reference evidence="13" key="2">
    <citation type="submission" date="2025-08" db="UniProtKB">
        <authorList>
            <consortium name="RefSeq"/>
        </authorList>
    </citation>
    <scope>IDENTIFICATION</scope>
    <source>
        <tissue evidence="13">Young leaves</tissue>
    </source>
</reference>
<dbReference type="RefSeq" id="XP_027339835.1">
    <property type="nucleotide sequence ID" value="XM_027484034.1"/>
</dbReference>
<accession>A0A8B8K7X6</accession>
<dbReference type="KEGG" id="aprc:113853587"/>
<feature type="transmembrane region" description="Helical" evidence="11">
    <location>
        <begin position="611"/>
        <end position="630"/>
    </location>
</feature>
<comment type="subcellular location">
    <subcellularLocation>
        <location evidence="1">Endomembrane system</location>
        <topology evidence="1">Multi-pass membrane protein</topology>
    </subcellularLocation>
</comment>
<organism evidence="12 13">
    <name type="scientific">Abrus precatorius</name>
    <name type="common">Indian licorice</name>
    <name type="synonym">Glycine abrus</name>
    <dbReference type="NCBI Taxonomy" id="3816"/>
    <lineage>
        <taxon>Eukaryota</taxon>
        <taxon>Viridiplantae</taxon>
        <taxon>Streptophyta</taxon>
        <taxon>Embryophyta</taxon>
        <taxon>Tracheophyta</taxon>
        <taxon>Spermatophyta</taxon>
        <taxon>Magnoliopsida</taxon>
        <taxon>eudicotyledons</taxon>
        <taxon>Gunneridae</taxon>
        <taxon>Pentapetalae</taxon>
        <taxon>rosids</taxon>
        <taxon>fabids</taxon>
        <taxon>Fabales</taxon>
        <taxon>Fabaceae</taxon>
        <taxon>Papilionoideae</taxon>
        <taxon>50 kb inversion clade</taxon>
        <taxon>NPAAA clade</taxon>
        <taxon>indigoferoid/millettioid clade</taxon>
        <taxon>Abreae</taxon>
        <taxon>Abrus</taxon>
    </lineage>
</organism>
<evidence type="ECO:0000256" key="2">
    <source>
        <dbReference type="ARBA" id="ARBA00022676"/>
    </source>
</evidence>
<feature type="transmembrane region" description="Helical" evidence="11">
    <location>
        <begin position="21"/>
        <end position="41"/>
    </location>
</feature>
<dbReference type="Gene3D" id="3.90.550.10">
    <property type="entry name" value="Spore Coat Polysaccharide Biosynthesis Protein SpsA, Chain A"/>
    <property type="match status" value="1"/>
</dbReference>
<dbReference type="GO" id="GO:0030244">
    <property type="term" value="P:cellulose biosynthetic process"/>
    <property type="evidence" value="ECO:0007669"/>
    <property type="project" value="InterPro"/>
</dbReference>
<feature type="transmembrane region" description="Helical" evidence="11">
    <location>
        <begin position="578"/>
        <end position="599"/>
    </location>
</feature>
<dbReference type="FunFam" id="3.90.550.10:FF:000145">
    <property type="entry name" value="Cellulose synthase-like protein H1"/>
    <property type="match status" value="1"/>
</dbReference>
<dbReference type="InterPro" id="IPR029044">
    <property type="entry name" value="Nucleotide-diphossugar_trans"/>
</dbReference>
<feature type="transmembrane region" description="Helical" evidence="11">
    <location>
        <begin position="47"/>
        <end position="67"/>
    </location>
</feature>
<dbReference type="GO" id="GO:0012505">
    <property type="term" value="C:endomembrane system"/>
    <property type="evidence" value="ECO:0007669"/>
    <property type="project" value="UniProtKB-SubCell"/>
</dbReference>
<name>A0A8B8K7X6_ABRPR</name>
<feature type="active site" evidence="8">
    <location>
        <position position="134"/>
    </location>
</feature>
<feature type="binding site" evidence="9">
    <location>
        <position position="105"/>
    </location>
    <ligand>
        <name>UDP-alpha-D-glucose</name>
        <dbReference type="ChEBI" id="CHEBI:58885"/>
    </ligand>
</feature>
<dbReference type="GO" id="GO:0016020">
    <property type="term" value="C:membrane"/>
    <property type="evidence" value="ECO:0007669"/>
    <property type="project" value="InterPro"/>
</dbReference>
<evidence type="ECO:0000256" key="9">
    <source>
        <dbReference type="PIRSR" id="PIRSR605150-2"/>
    </source>
</evidence>
<evidence type="ECO:0000256" key="3">
    <source>
        <dbReference type="ARBA" id="ARBA00022679"/>
    </source>
</evidence>
<proteinExistence type="predicted"/>
<evidence type="ECO:0000313" key="13">
    <source>
        <dbReference type="RefSeq" id="XP_027339835.1"/>
    </source>
</evidence>
<evidence type="ECO:0000313" key="12">
    <source>
        <dbReference type="Proteomes" id="UP000694853"/>
    </source>
</evidence>
<dbReference type="Pfam" id="PF03552">
    <property type="entry name" value="Cellulose_synt"/>
    <property type="match status" value="2"/>
</dbReference>
<dbReference type="PANTHER" id="PTHR13301">
    <property type="entry name" value="X-BOX TRANSCRIPTION FACTOR-RELATED"/>
    <property type="match status" value="1"/>
</dbReference>
<evidence type="ECO:0000256" key="11">
    <source>
        <dbReference type="SAM" id="Phobius"/>
    </source>
</evidence>
<dbReference type="InterPro" id="IPR005150">
    <property type="entry name" value="Cellulose_synth"/>
</dbReference>
<dbReference type="GeneID" id="113853587"/>
<keyword evidence="2" id="KW-0328">Glycosyltransferase</keyword>
<protein>
    <submittedName>
        <fullName evidence="13">Cellulose synthase-like protein B4 isoform X1</fullName>
    </submittedName>
</protein>
<keyword evidence="4 11" id="KW-0812">Transmembrane</keyword>
<evidence type="ECO:0000256" key="4">
    <source>
        <dbReference type="ARBA" id="ARBA00022692"/>
    </source>
</evidence>
<evidence type="ECO:0000256" key="8">
    <source>
        <dbReference type="PIRSR" id="PIRSR605150-1"/>
    </source>
</evidence>
<keyword evidence="12" id="KW-1185">Reference proteome</keyword>
<gene>
    <name evidence="13" type="primary">LOC113853587</name>
</gene>
<dbReference type="SUPFAM" id="SSF53448">
    <property type="entry name" value="Nucleotide-diphospho-sugar transferases"/>
    <property type="match status" value="1"/>
</dbReference>
<dbReference type="OrthoDB" id="72851at2759"/>
<evidence type="ECO:0000256" key="10">
    <source>
        <dbReference type="PIRSR" id="PIRSR605150-3"/>
    </source>
</evidence>
<evidence type="ECO:0000256" key="7">
    <source>
        <dbReference type="ARBA" id="ARBA00023316"/>
    </source>
</evidence>
<evidence type="ECO:0000256" key="5">
    <source>
        <dbReference type="ARBA" id="ARBA00022989"/>
    </source>
</evidence>
<keyword evidence="3" id="KW-0808">Transferase</keyword>
<feature type="transmembrane region" description="Helical" evidence="11">
    <location>
        <begin position="701"/>
        <end position="718"/>
    </location>
</feature>
<feature type="binding site" evidence="9">
    <location>
        <position position="134"/>
    </location>
    <ligand>
        <name>UDP-alpha-D-glucose</name>
        <dbReference type="ChEBI" id="CHEBI:58885"/>
    </ligand>
</feature>
<feature type="transmembrane region" description="Helical" evidence="11">
    <location>
        <begin position="669"/>
        <end position="689"/>
    </location>
</feature>
<keyword evidence="6 11" id="KW-0472">Membrane</keyword>
<feature type="active site" evidence="8">
    <location>
        <position position="468"/>
    </location>
</feature>
<dbReference type="GO" id="GO:0016760">
    <property type="term" value="F:cellulose synthase (UDP-forming) activity"/>
    <property type="evidence" value="ECO:0007669"/>
    <property type="project" value="InterPro"/>
</dbReference>
<sequence>MANKGYLPLYEKIWLKRTFQRVMDIFVLLLLLMLVSVRVLSINTFTLPLFLAFLCESWFTIAWIVILNTKWSPAITITHIDRLMQQVLELPPVDMLVTTADPILEPPIITVNTVLSLLALDYPTNKLACYVSDDGCSPLTLYALVEASKFAKFWVPFCKKYNVQVRAPFRYFSDVATAKNEGSPQFKQEWLRIKDMYDNLCQKIEDMTRKPIPFKLDGEFVVFSNIEQRNHPSIIKVILENKEDISNGLPNLVYISREKRPLYPHNYKAGAMNVLTRVSGLMTNAPFMLNVDCDMFVNNPKIVLHAMCIFMDSKSGNEVAFVQCFQQFYDGIKEDPFGNQWVAAFEYIIRGMAGLQGPYYIGTSTFHKRNAIYGFYPDEIEIGRKGKVADEILTQQFGSSKTFVKSVAHALDRSSYSPNNISPSNFVEAAIEVADCGYEYETSWGKHVCNKYRYSFHMGWLYGSITEDALTGLSIHRKGWRSECCTPDPFAFSGCTPKSLLSTMIQQKRWASGLTVVFFGKHSPIIGTLFGKIQFRAALSYYWIVNWGLRSAFQFFYALLPAHCIITNTSIFPKGPSLWIAIALFVIYKVHSLLEYLAIGLSVRQWLNNQRMSIVASTSAWFLGFLGGMFKLLGISDSVFEITQKEHSTSNADEEGANVGRFTFDESPVFVAGTTILLVQLIALFIWVLGLQPTHDGNESGLGELTCVLYLLMCYWPYFKGLFAKGKYGIPLSVICKSIVLAFVFVHFCRSIVVIG</sequence>
<feature type="binding site" evidence="10">
    <location>
        <position position="268"/>
    </location>
    <ligand>
        <name>Mn(2+)</name>
        <dbReference type="ChEBI" id="CHEBI:29035"/>
    </ligand>
</feature>
<keyword evidence="5 11" id="KW-1133">Transmembrane helix</keyword>
<feature type="transmembrane region" description="Helical" evidence="11">
    <location>
        <begin position="730"/>
        <end position="749"/>
    </location>
</feature>
<dbReference type="GO" id="GO:0071555">
    <property type="term" value="P:cell wall organization"/>
    <property type="evidence" value="ECO:0007669"/>
    <property type="project" value="UniProtKB-KW"/>
</dbReference>
<evidence type="ECO:0000256" key="6">
    <source>
        <dbReference type="ARBA" id="ARBA00023136"/>
    </source>
</evidence>
<reference evidence="12" key="1">
    <citation type="journal article" date="2019" name="Toxins">
        <title>Detection of Abrin-Like and Prepropulchellin-Like Toxin Genes and Transcripts Using Whole Genome Sequencing and Full-Length Transcript Sequencing of Abrus precatorius.</title>
        <authorList>
            <person name="Hovde B.T."/>
            <person name="Daligault H.E."/>
            <person name="Hanschen E.R."/>
            <person name="Kunde Y.A."/>
            <person name="Johnson M.B."/>
            <person name="Starkenburg S.R."/>
            <person name="Johnson S.L."/>
        </authorList>
    </citation>
    <scope>NUCLEOTIDE SEQUENCE [LARGE SCALE GENOMIC DNA]</scope>
</reference>
<dbReference type="Proteomes" id="UP000694853">
    <property type="component" value="Unplaced"/>
</dbReference>
<evidence type="ECO:0000256" key="1">
    <source>
        <dbReference type="ARBA" id="ARBA00004127"/>
    </source>
</evidence>